<organism evidence="1 2">
    <name type="scientific">Liparis tanakae</name>
    <name type="common">Tanaka's snailfish</name>
    <dbReference type="NCBI Taxonomy" id="230148"/>
    <lineage>
        <taxon>Eukaryota</taxon>
        <taxon>Metazoa</taxon>
        <taxon>Chordata</taxon>
        <taxon>Craniata</taxon>
        <taxon>Vertebrata</taxon>
        <taxon>Euteleostomi</taxon>
        <taxon>Actinopterygii</taxon>
        <taxon>Neopterygii</taxon>
        <taxon>Teleostei</taxon>
        <taxon>Neoteleostei</taxon>
        <taxon>Acanthomorphata</taxon>
        <taxon>Eupercaria</taxon>
        <taxon>Perciformes</taxon>
        <taxon>Cottioidei</taxon>
        <taxon>Cottales</taxon>
        <taxon>Liparidae</taxon>
        <taxon>Liparis</taxon>
    </lineage>
</organism>
<dbReference type="EMBL" id="SRLO01001033">
    <property type="protein sequence ID" value="TNN42485.1"/>
    <property type="molecule type" value="Genomic_DNA"/>
</dbReference>
<gene>
    <name evidence="1" type="ORF">EYF80_047353</name>
</gene>
<evidence type="ECO:0000313" key="2">
    <source>
        <dbReference type="Proteomes" id="UP000314294"/>
    </source>
</evidence>
<comment type="caution">
    <text evidence="1">The sequence shown here is derived from an EMBL/GenBank/DDBJ whole genome shotgun (WGS) entry which is preliminary data.</text>
</comment>
<accession>A0A4Z2FNK5</accession>
<sequence length="92" mass="10555">MTLRMVASSGWNKSLWEDSALGDERKEGRNGGSKRRMDAMWGECVMLRVFPPTSGTALLLTEVMIYEQQHVPKHKSARRMIYTAMKAEHSQR</sequence>
<keyword evidence="2" id="KW-1185">Reference proteome</keyword>
<name>A0A4Z2FNK5_9TELE</name>
<dbReference type="Proteomes" id="UP000314294">
    <property type="component" value="Unassembled WGS sequence"/>
</dbReference>
<proteinExistence type="predicted"/>
<evidence type="ECO:0000313" key="1">
    <source>
        <dbReference type="EMBL" id="TNN42485.1"/>
    </source>
</evidence>
<reference evidence="1 2" key="1">
    <citation type="submission" date="2019-03" db="EMBL/GenBank/DDBJ databases">
        <title>First draft genome of Liparis tanakae, snailfish: a comprehensive survey of snailfish specific genes.</title>
        <authorList>
            <person name="Kim W."/>
            <person name="Song I."/>
            <person name="Jeong J.-H."/>
            <person name="Kim D."/>
            <person name="Kim S."/>
            <person name="Ryu S."/>
            <person name="Song J.Y."/>
            <person name="Lee S.K."/>
        </authorList>
    </citation>
    <scope>NUCLEOTIDE SEQUENCE [LARGE SCALE GENOMIC DNA]</scope>
    <source>
        <tissue evidence="1">Muscle</tissue>
    </source>
</reference>
<protein>
    <submittedName>
        <fullName evidence="1">Uncharacterized protein</fullName>
    </submittedName>
</protein>
<dbReference type="AlphaFoldDB" id="A0A4Z2FNK5"/>